<sequence>MAQCSQNTASLNRHLKKVTLIAVSQVLGGYSRCVRLALVLFCFLGRDDISLALCARGATTRKRWTDSGGIDETEADLDSGLALLLADSTALLPILRELQLDGAISIGPSNAFRMDPVYSTKILATLPLELRHLWRLKALLFASQTIPWEYLEPDFRPTDMSTEFAHLQHTLLEIKNNERYRALDSNKKAEVISSLLEASRFTDVEGRLFAIANAKELMIGLKSRYLKYYVAHKESLALRLTGDVAQAKEVLNSILPIASRYPSLRNVKTHWARGHILIQRALDYSQASELDKAIELLKGWEAMSRHPSPIESTVLFRKHLLMGELLRYRGGFNESWSHLQRSERIIGIQPKLFFTQYRTDLFFNIGSTLIELGDFAYAESQLRKELLRQAKEEDKAAPLLNLALAESIFAQKRYAEAQLICCEVACQAHISEREELHVLILFAKSSHTRSDWRQAYNYWHMAFLFSSSWKKYYRSLKIG</sequence>
<protein>
    <recommendedName>
        <fullName evidence="3">MalT-like TPR region domain-containing protein</fullName>
    </recommendedName>
</protein>
<comment type="caution">
    <text evidence="1">The sequence shown here is derived from an EMBL/GenBank/DDBJ whole genome shotgun (WGS) entry which is preliminary data.</text>
</comment>
<dbReference type="EMBL" id="ACYE01000277">
    <property type="protein sequence ID" value="EFE39951.1"/>
    <property type="molecule type" value="Genomic_DNA"/>
</dbReference>
<name>D4DDX4_TRIVH</name>
<dbReference type="KEGG" id="tve:TRV_05338"/>
<evidence type="ECO:0000313" key="2">
    <source>
        <dbReference type="Proteomes" id="UP000008383"/>
    </source>
</evidence>
<dbReference type="OrthoDB" id="4173893at2759"/>
<dbReference type="InterPro" id="IPR011990">
    <property type="entry name" value="TPR-like_helical_dom_sf"/>
</dbReference>
<dbReference type="HOGENOM" id="CLU_015933_1_0_1"/>
<dbReference type="RefSeq" id="XP_003020569.1">
    <property type="nucleotide sequence ID" value="XM_003020523.1"/>
</dbReference>
<gene>
    <name evidence="1" type="ORF">TRV_05338</name>
</gene>
<dbReference type="GeneID" id="9577266"/>
<dbReference type="Proteomes" id="UP000008383">
    <property type="component" value="Unassembled WGS sequence"/>
</dbReference>
<organism evidence="1 2">
    <name type="scientific">Trichophyton verrucosum (strain HKI 0517)</name>
    <dbReference type="NCBI Taxonomy" id="663202"/>
    <lineage>
        <taxon>Eukaryota</taxon>
        <taxon>Fungi</taxon>
        <taxon>Dikarya</taxon>
        <taxon>Ascomycota</taxon>
        <taxon>Pezizomycotina</taxon>
        <taxon>Eurotiomycetes</taxon>
        <taxon>Eurotiomycetidae</taxon>
        <taxon>Onygenales</taxon>
        <taxon>Arthrodermataceae</taxon>
        <taxon>Trichophyton</taxon>
    </lineage>
</organism>
<dbReference type="SUPFAM" id="SSF48452">
    <property type="entry name" value="TPR-like"/>
    <property type="match status" value="1"/>
</dbReference>
<evidence type="ECO:0008006" key="3">
    <source>
        <dbReference type="Google" id="ProtNLM"/>
    </source>
</evidence>
<evidence type="ECO:0000313" key="1">
    <source>
        <dbReference type="EMBL" id="EFE39951.1"/>
    </source>
</evidence>
<keyword evidence="2" id="KW-1185">Reference proteome</keyword>
<dbReference type="Gene3D" id="1.25.40.10">
    <property type="entry name" value="Tetratricopeptide repeat domain"/>
    <property type="match status" value="1"/>
</dbReference>
<reference evidence="2" key="1">
    <citation type="journal article" date="2011" name="Genome Biol.">
        <title>Comparative and functional genomics provide insights into the pathogenicity of dermatophytic fungi.</title>
        <authorList>
            <person name="Burmester A."/>
            <person name="Shelest E."/>
            <person name="Gloeckner G."/>
            <person name="Heddergott C."/>
            <person name="Schindler S."/>
            <person name="Staib P."/>
            <person name="Heidel A."/>
            <person name="Felder M."/>
            <person name="Petzold A."/>
            <person name="Szafranski K."/>
            <person name="Feuermann M."/>
            <person name="Pedruzzi I."/>
            <person name="Priebe S."/>
            <person name="Groth M."/>
            <person name="Winkler R."/>
            <person name="Li W."/>
            <person name="Kniemeyer O."/>
            <person name="Schroeckh V."/>
            <person name="Hertweck C."/>
            <person name="Hube B."/>
            <person name="White T.C."/>
            <person name="Platzer M."/>
            <person name="Guthke R."/>
            <person name="Heitman J."/>
            <person name="Woestemeyer J."/>
            <person name="Zipfel P.F."/>
            <person name="Monod M."/>
            <person name="Brakhage A.A."/>
        </authorList>
    </citation>
    <scope>NUCLEOTIDE SEQUENCE [LARGE SCALE GENOMIC DNA]</scope>
    <source>
        <strain evidence="2">HKI 0517</strain>
    </source>
</reference>
<dbReference type="AlphaFoldDB" id="D4DDX4"/>
<proteinExistence type="predicted"/>
<accession>D4DDX4</accession>